<organism evidence="1 2">
    <name type="scientific">Xylanibacter muris</name>
    <dbReference type="NCBI Taxonomy" id="2736290"/>
    <lineage>
        <taxon>Bacteria</taxon>
        <taxon>Pseudomonadati</taxon>
        <taxon>Bacteroidota</taxon>
        <taxon>Bacteroidia</taxon>
        <taxon>Bacteroidales</taxon>
        <taxon>Prevotellaceae</taxon>
        <taxon>Xylanibacter</taxon>
    </lineage>
</organism>
<protein>
    <submittedName>
        <fullName evidence="1">Uncharacterized protein</fullName>
    </submittedName>
</protein>
<dbReference type="EMBL" id="JABKKF010000010">
    <property type="protein sequence ID" value="NPD92765.1"/>
    <property type="molecule type" value="Genomic_DNA"/>
</dbReference>
<sequence length="162" mass="18969">MKKIVLFIVILAATTDIAKSQDIFNEIRKTAKEKTENPVVPDMIKQVNRFKVDALDYLLLKMREQMPDSTTAYLDKQAYAMNNFINFYMSKIIEAKERPQAYQLKLLQLFMDASYSNPLFNDTDRELTLIYFSDSESLTRFSLDTDWRRAAAAVMFEVPRLR</sequence>
<gene>
    <name evidence="1" type="ORF">HPS56_10510</name>
</gene>
<dbReference type="RefSeq" id="WP_172276263.1">
    <property type="nucleotide sequence ID" value="NZ_CASGMU010000009.1"/>
</dbReference>
<keyword evidence="2" id="KW-1185">Reference proteome</keyword>
<proteinExistence type="predicted"/>
<comment type="caution">
    <text evidence="1">The sequence shown here is derived from an EMBL/GenBank/DDBJ whole genome shotgun (WGS) entry which is preliminary data.</text>
</comment>
<name>A0ABX2ANQ7_9BACT</name>
<evidence type="ECO:0000313" key="2">
    <source>
        <dbReference type="Proteomes" id="UP000714420"/>
    </source>
</evidence>
<accession>A0ABX2ANQ7</accession>
<dbReference type="Proteomes" id="UP000714420">
    <property type="component" value="Unassembled WGS sequence"/>
</dbReference>
<reference evidence="1 2" key="1">
    <citation type="submission" date="2020-05" db="EMBL/GenBank/DDBJ databases">
        <title>Distinct polysaccharide utilization as determinants for interspecies competition between intestinal Prevotella spp.</title>
        <authorList>
            <person name="Galvez E.J.C."/>
            <person name="Iljazovic A."/>
            <person name="Strowig T."/>
        </authorList>
    </citation>
    <scope>NUCLEOTIDE SEQUENCE [LARGE SCALE GENOMIC DNA]</scope>
    <source>
        <strain evidence="1 2">PMUR</strain>
    </source>
</reference>
<evidence type="ECO:0000313" key="1">
    <source>
        <dbReference type="EMBL" id="NPD92765.1"/>
    </source>
</evidence>